<gene>
    <name evidence="1" type="ORF">DYP60_13930</name>
</gene>
<protein>
    <submittedName>
        <fullName evidence="1">Uncharacterized protein</fullName>
    </submittedName>
</protein>
<dbReference type="EMBL" id="QUWK01000047">
    <property type="protein sequence ID" value="RFU93608.1"/>
    <property type="molecule type" value="Genomic_DNA"/>
</dbReference>
<evidence type="ECO:0000313" key="2">
    <source>
        <dbReference type="Proteomes" id="UP000264002"/>
    </source>
</evidence>
<reference evidence="2" key="1">
    <citation type="submission" date="2018-08" db="EMBL/GenBank/DDBJ databases">
        <authorList>
            <person name="Grouzdev D.S."/>
            <person name="Krutkina M.S."/>
        </authorList>
    </citation>
    <scope>NUCLEOTIDE SEQUENCE [LARGE SCALE GENOMIC DNA]</scope>
    <source>
        <strain evidence="2">4-11</strain>
    </source>
</reference>
<sequence>MRNRTGYKDLDSLREDAVFSSEELELLLMRINEELEYASSDILRTWEKHATNAHKTDTWRF</sequence>
<reference evidence="1 2" key="2">
    <citation type="submission" date="2018-09" db="EMBL/GenBank/DDBJ databases">
        <title>Genome of Sphaerochaeta halotolerans strain 4-11.</title>
        <authorList>
            <person name="Nazina T.N."/>
            <person name="Sokolova D.S."/>
        </authorList>
    </citation>
    <scope>NUCLEOTIDE SEQUENCE [LARGE SCALE GENOMIC DNA]</scope>
    <source>
        <strain evidence="1 2">4-11</strain>
    </source>
</reference>
<dbReference type="RefSeq" id="WP_117331612.1">
    <property type="nucleotide sequence ID" value="NZ_QUWK01000047.1"/>
</dbReference>
<dbReference type="AlphaFoldDB" id="A0A372ME07"/>
<name>A0A372ME07_9SPIR</name>
<proteinExistence type="predicted"/>
<accession>A0A372ME07</accession>
<comment type="caution">
    <text evidence="1">The sequence shown here is derived from an EMBL/GenBank/DDBJ whole genome shotgun (WGS) entry which is preliminary data.</text>
</comment>
<organism evidence="1 2">
    <name type="scientific">Sphaerochaeta halotolerans</name>
    <dbReference type="NCBI Taxonomy" id="2293840"/>
    <lineage>
        <taxon>Bacteria</taxon>
        <taxon>Pseudomonadati</taxon>
        <taxon>Spirochaetota</taxon>
        <taxon>Spirochaetia</taxon>
        <taxon>Spirochaetales</taxon>
        <taxon>Sphaerochaetaceae</taxon>
        <taxon>Sphaerochaeta</taxon>
    </lineage>
</organism>
<evidence type="ECO:0000313" key="1">
    <source>
        <dbReference type="EMBL" id="RFU93608.1"/>
    </source>
</evidence>
<keyword evidence="2" id="KW-1185">Reference proteome</keyword>
<dbReference type="Proteomes" id="UP000264002">
    <property type="component" value="Unassembled WGS sequence"/>
</dbReference>